<dbReference type="EMBL" id="GL349463">
    <property type="protein sequence ID" value="KNC50970.1"/>
    <property type="molecule type" value="Genomic_DNA"/>
</dbReference>
<feature type="coiled-coil region" evidence="6">
    <location>
        <begin position="261"/>
        <end position="316"/>
    </location>
</feature>
<gene>
    <name evidence="8" type="ORF">AMSG_12053</name>
</gene>
<dbReference type="InterPro" id="IPR036249">
    <property type="entry name" value="Thioredoxin-like_sf"/>
</dbReference>
<evidence type="ECO:0000256" key="5">
    <source>
        <dbReference type="ARBA" id="ARBA00023284"/>
    </source>
</evidence>
<dbReference type="InterPro" id="IPR002109">
    <property type="entry name" value="Glutaredoxin"/>
</dbReference>
<evidence type="ECO:0000256" key="3">
    <source>
        <dbReference type="ARBA" id="ARBA00023004"/>
    </source>
</evidence>
<keyword evidence="9" id="KW-1185">Reference proteome</keyword>
<evidence type="ECO:0000256" key="2">
    <source>
        <dbReference type="ARBA" id="ARBA00022723"/>
    </source>
</evidence>
<dbReference type="AlphaFoldDB" id="A0A0L0DFG3"/>
<accession>A0A0L0DFG3</accession>
<dbReference type="SUPFAM" id="SSF52833">
    <property type="entry name" value="Thioredoxin-like"/>
    <property type="match status" value="1"/>
</dbReference>
<keyword evidence="2" id="KW-0479">Metal-binding</keyword>
<keyword evidence="6" id="KW-0175">Coiled coil</keyword>
<evidence type="ECO:0000313" key="9">
    <source>
        <dbReference type="Proteomes" id="UP000054408"/>
    </source>
</evidence>
<dbReference type="RefSeq" id="XP_013756681.1">
    <property type="nucleotide sequence ID" value="XM_013901227.1"/>
</dbReference>
<dbReference type="eggNOG" id="KOG0911">
    <property type="taxonomic scope" value="Eukaryota"/>
</dbReference>
<organism evidence="8 9">
    <name type="scientific">Thecamonas trahens ATCC 50062</name>
    <dbReference type="NCBI Taxonomy" id="461836"/>
    <lineage>
        <taxon>Eukaryota</taxon>
        <taxon>Apusozoa</taxon>
        <taxon>Apusomonadida</taxon>
        <taxon>Apusomonadidae</taxon>
        <taxon>Thecamonas</taxon>
    </lineage>
</organism>
<keyword evidence="5" id="KW-0676">Redox-active center</keyword>
<dbReference type="GO" id="GO:0005759">
    <property type="term" value="C:mitochondrial matrix"/>
    <property type="evidence" value="ECO:0007669"/>
    <property type="project" value="TreeGrafter"/>
</dbReference>
<sequence>MRSLSDEVKSTIEEEIKKSKVVVFMKGIPEAPRCGFSANVVQMLDLVGAGDFHAVDVLEDDDIREGVKEFSDWPTIPQVYVDGAFIGGRDIVYSMYQSGELKTMIGGEETDEEYDGRALAAALAAERKAHAELRESSQALVTSLLARVAAAEAGGSGLGSDGLVGDEAGTGRNEHDAAALAELVVERTYLKDEVVRLRAAALAADADAKLLTAQLEERVVALAREKEDLAAASGKALAAAAARIASLEAAAAVAPPERTDLHRAENSIDNLEVALANALRQRDEARTTAADLHVELQNTRAALAEQTVIRERLELERL</sequence>
<dbReference type="OrthoDB" id="415696at2759"/>
<name>A0A0L0DFG3_THETB</name>
<keyword evidence="4" id="KW-0411">Iron-sulfur</keyword>
<evidence type="ECO:0000313" key="8">
    <source>
        <dbReference type="EMBL" id="KNC50970.1"/>
    </source>
</evidence>
<evidence type="ECO:0000256" key="1">
    <source>
        <dbReference type="ARBA" id="ARBA00022714"/>
    </source>
</evidence>
<dbReference type="Gene3D" id="3.40.30.10">
    <property type="entry name" value="Glutaredoxin"/>
    <property type="match status" value="1"/>
</dbReference>
<reference evidence="8 9" key="1">
    <citation type="submission" date="2010-05" db="EMBL/GenBank/DDBJ databases">
        <title>The Genome Sequence of Thecamonas trahens ATCC 50062.</title>
        <authorList>
            <consortium name="The Broad Institute Genome Sequencing Platform"/>
            <person name="Russ C."/>
            <person name="Cuomo C."/>
            <person name="Shea T."/>
            <person name="Young S.K."/>
            <person name="Zeng Q."/>
            <person name="Koehrsen M."/>
            <person name="Haas B."/>
            <person name="Borodovsky M."/>
            <person name="Guigo R."/>
            <person name="Alvarado L."/>
            <person name="Berlin A."/>
            <person name="Bochicchio J."/>
            <person name="Borenstein D."/>
            <person name="Chapman S."/>
            <person name="Chen Z."/>
            <person name="Freedman E."/>
            <person name="Gellesch M."/>
            <person name="Goldberg J."/>
            <person name="Griggs A."/>
            <person name="Gujja S."/>
            <person name="Heilman E."/>
            <person name="Heiman D."/>
            <person name="Hepburn T."/>
            <person name="Howarth C."/>
            <person name="Jen D."/>
            <person name="Larson L."/>
            <person name="Mehta T."/>
            <person name="Park D."/>
            <person name="Pearson M."/>
            <person name="Roberts A."/>
            <person name="Saif S."/>
            <person name="Shenoy N."/>
            <person name="Sisk P."/>
            <person name="Stolte C."/>
            <person name="Sykes S."/>
            <person name="Thomson T."/>
            <person name="Walk T."/>
            <person name="White J."/>
            <person name="Yandava C."/>
            <person name="Burger G."/>
            <person name="Gray M.W."/>
            <person name="Holland P.W.H."/>
            <person name="King N."/>
            <person name="Lang F.B.F."/>
            <person name="Roger A.J."/>
            <person name="Ruiz-Trillo I."/>
            <person name="Lander E."/>
            <person name="Nusbaum C."/>
        </authorList>
    </citation>
    <scope>NUCLEOTIDE SEQUENCE [LARGE SCALE GENOMIC DNA]</scope>
    <source>
        <strain evidence="8 9">ATCC 50062</strain>
    </source>
</reference>
<keyword evidence="3" id="KW-0408">Iron</keyword>
<dbReference type="Pfam" id="PF00462">
    <property type="entry name" value="Glutaredoxin"/>
    <property type="match status" value="1"/>
</dbReference>
<dbReference type="STRING" id="461836.A0A0L0DFG3"/>
<dbReference type="FunFam" id="3.40.30.10:FF:000005">
    <property type="entry name" value="Glutaredoxin 5"/>
    <property type="match status" value="1"/>
</dbReference>
<evidence type="ECO:0000259" key="7">
    <source>
        <dbReference type="Pfam" id="PF00462"/>
    </source>
</evidence>
<protein>
    <recommendedName>
        <fullName evidence="7">Glutaredoxin domain-containing protein</fullName>
    </recommendedName>
</protein>
<feature type="domain" description="Glutaredoxin" evidence="7">
    <location>
        <begin position="21"/>
        <end position="86"/>
    </location>
</feature>
<dbReference type="InterPro" id="IPR033658">
    <property type="entry name" value="GRX_PICOT-like"/>
</dbReference>
<dbReference type="GO" id="GO:0046872">
    <property type="term" value="F:metal ion binding"/>
    <property type="evidence" value="ECO:0007669"/>
    <property type="project" value="UniProtKB-KW"/>
</dbReference>
<dbReference type="PANTHER" id="PTHR10293">
    <property type="entry name" value="GLUTAREDOXIN FAMILY MEMBER"/>
    <property type="match status" value="1"/>
</dbReference>
<evidence type="ECO:0000256" key="6">
    <source>
        <dbReference type="SAM" id="Coils"/>
    </source>
</evidence>
<evidence type="ECO:0000256" key="4">
    <source>
        <dbReference type="ARBA" id="ARBA00023014"/>
    </source>
</evidence>
<dbReference type="Proteomes" id="UP000054408">
    <property type="component" value="Unassembled WGS sequence"/>
</dbReference>
<dbReference type="PANTHER" id="PTHR10293:SF16">
    <property type="entry name" value="GLUTAREDOXIN-RELATED PROTEIN 5, MITOCHONDRIAL"/>
    <property type="match status" value="1"/>
</dbReference>
<dbReference type="GeneID" id="25569968"/>
<keyword evidence="1" id="KW-0001">2Fe-2S</keyword>
<dbReference type="NCBIfam" id="TIGR00365">
    <property type="entry name" value="Grx4 family monothiol glutaredoxin"/>
    <property type="match status" value="1"/>
</dbReference>
<dbReference type="CDD" id="cd03028">
    <property type="entry name" value="GRX_PICOT_like"/>
    <property type="match status" value="1"/>
</dbReference>
<dbReference type="PROSITE" id="PS51354">
    <property type="entry name" value="GLUTAREDOXIN_2"/>
    <property type="match status" value="1"/>
</dbReference>
<proteinExistence type="predicted"/>
<dbReference type="GO" id="GO:0051537">
    <property type="term" value="F:2 iron, 2 sulfur cluster binding"/>
    <property type="evidence" value="ECO:0007669"/>
    <property type="project" value="UniProtKB-KW"/>
</dbReference>
<dbReference type="InterPro" id="IPR004480">
    <property type="entry name" value="Monothiol_GRX-rel"/>
</dbReference>